<accession>A0ACC2J525</accession>
<dbReference type="Proteomes" id="UP001153332">
    <property type="component" value="Unassembled WGS sequence"/>
</dbReference>
<evidence type="ECO:0000313" key="1">
    <source>
        <dbReference type="EMBL" id="KAJ8122438.1"/>
    </source>
</evidence>
<name>A0ACC2J525_9PEZI</name>
<protein>
    <submittedName>
        <fullName evidence="1">Uncharacterized protein</fullName>
    </submittedName>
</protein>
<evidence type="ECO:0000313" key="2">
    <source>
        <dbReference type="Proteomes" id="UP001153332"/>
    </source>
</evidence>
<dbReference type="EMBL" id="JAPUUL010003563">
    <property type="protein sequence ID" value="KAJ8122438.1"/>
    <property type="molecule type" value="Genomic_DNA"/>
</dbReference>
<organism evidence="1 2">
    <name type="scientific">Lasiodiplodia mahajangana</name>
    <dbReference type="NCBI Taxonomy" id="1108764"/>
    <lineage>
        <taxon>Eukaryota</taxon>
        <taxon>Fungi</taxon>
        <taxon>Dikarya</taxon>
        <taxon>Ascomycota</taxon>
        <taxon>Pezizomycotina</taxon>
        <taxon>Dothideomycetes</taxon>
        <taxon>Dothideomycetes incertae sedis</taxon>
        <taxon>Botryosphaeriales</taxon>
        <taxon>Botryosphaeriaceae</taxon>
        <taxon>Lasiodiplodia</taxon>
    </lineage>
</organism>
<reference evidence="1" key="1">
    <citation type="submission" date="2022-12" db="EMBL/GenBank/DDBJ databases">
        <title>Genome Sequence of Lasiodiplodia mahajangana.</title>
        <authorList>
            <person name="Buettner E."/>
        </authorList>
    </citation>
    <scope>NUCLEOTIDE SEQUENCE</scope>
    <source>
        <strain evidence="1">VT137</strain>
    </source>
</reference>
<sequence>MSLGNSVSVARASGYALAPRVPTVAVSRATAPSILNNTTSLSLRHPTRAPTALTSIPATLQPAPTPIWFNSTIPQFAPLASDSEGSEKPENERKVKLGKSK</sequence>
<keyword evidence="2" id="KW-1185">Reference proteome</keyword>
<comment type="caution">
    <text evidence="1">The sequence shown here is derived from an EMBL/GenBank/DDBJ whole genome shotgun (WGS) entry which is preliminary data.</text>
</comment>
<proteinExistence type="predicted"/>
<gene>
    <name evidence="1" type="ORF">O1611_g9838</name>
</gene>